<feature type="transmembrane region" description="Helical" evidence="1">
    <location>
        <begin position="221"/>
        <end position="244"/>
    </location>
</feature>
<dbReference type="PANTHER" id="PTHR23028">
    <property type="entry name" value="ACETYLTRANSFERASE"/>
    <property type="match status" value="1"/>
</dbReference>
<dbReference type="AlphaFoldDB" id="A0A7W8ZXR4"/>
<feature type="domain" description="SGNH" evidence="3">
    <location>
        <begin position="476"/>
        <end position="695"/>
    </location>
</feature>
<feature type="transmembrane region" description="Helical" evidence="1">
    <location>
        <begin position="323"/>
        <end position="340"/>
    </location>
</feature>
<dbReference type="GO" id="GO:0009103">
    <property type="term" value="P:lipopolysaccharide biosynthetic process"/>
    <property type="evidence" value="ECO:0007669"/>
    <property type="project" value="TreeGrafter"/>
</dbReference>
<dbReference type="InterPro" id="IPR050879">
    <property type="entry name" value="Acyltransferase_3"/>
</dbReference>
<evidence type="ECO:0000313" key="4">
    <source>
        <dbReference type="EMBL" id="MBB5642153.1"/>
    </source>
</evidence>
<feature type="transmembrane region" description="Helical" evidence="1">
    <location>
        <begin position="173"/>
        <end position="189"/>
    </location>
</feature>
<evidence type="ECO:0000256" key="1">
    <source>
        <dbReference type="SAM" id="Phobius"/>
    </source>
</evidence>
<sequence>MKRSDVISLEKERDDARINSHLSYPASPVRSAIIPEIQALRAIAVILVVVFHLWPNRLSGGYVGVDVFFVISGFLITTHISRQMEDRNFAVGDFYARRIRRLLPASFLVLVASVGFTLLVVPRSLWQQFGGEFLASAFYVQNWLLAGNAVDYLAAENSASPVQHFWTLSVEEQFYLIWPLFLMMSFFVARRRRRTILLVITAVTLTSFIYSMTYTNVNPEAAYFVTPTRIWEFASGGCLAAFLAWQRPRRPMRSGLRSGLTGAIGVALILISAVAYSGETAFPGYAALLPVSGTLLVIASGLGQPSWFRTLSAVRPVQLLGSISYSIYLWHWPLIVFWPFIADGPWGVQQKLAVLGLTGVLAFGTWRYVELPFQRAKTWNVVGSKKPFVFVAASMLVILLTCTTGFLVLRNQVDVASSAVDALRGTPCLGAGATEPDHECPHPFNTTSTTDVALAAGDIGVGVAIGPCELGGGAVPLEPCTFGEVASPTVTIALFGDSHAGQFIEALAPAAETNGWKVMTYIKGGCPGIGVAPSNTDCSEWGANVMELLKAEPSVDAVIISNATSKYVGGMSSMLDEALVKRDLKSLVDAGKQVIVLRDPPGSVRGDDGTEGLNVTECLGKTSESDAPCAVKRGDLLTDDTMVRAVSELPSIEFVDLSDTFCDDIYCYPVIGGLVVYADGSHFTRSFAETLAPILGERLGKAFSPE</sequence>
<dbReference type="GO" id="GO:0016747">
    <property type="term" value="F:acyltransferase activity, transferring groups other than amino-acyl groups"/>
    <property type="evidence" value="ECO:0007669"/>
    <property type="project" value="InterPro"/>
</dbReference>
<protein>
    <submittedName>
        <fullName evidence="4">Peptidoglycan/LPS O-acetylase OafA/YrhL</fullName>
    </submittedName>
</protein>
<gene>
    <name evidence="4" type="ORF">BJ997_002701</name>
</gene>
<feature type="transmembrane region" description="Helical" evidence="1">
    <location>
        <begin position="282"/>
        <end position="302"/>
    </location>
</feature>
<proteinExistence type="predicted"/>
<feature type="transmembrane region" description="Helical" evidence="1">
    <location>
        <begin position="352"/>
        <end position="369"/>
    </location>
</feature>
<evidence type="ECO:0000259" key="2">
    <source>
        <dbReference type="Pfam" id="PF01757"/>
    </source>
</evidence>
<dbReference type="OrthoDB" id="3404679at2"/>
<dbReference type="RefSeq" id="WP_084141163.1">
    <property type="nucleotide sequence ID" value="NZ_JACHBQ010000001.1"/>
</dbReference>
<dbReference type="EMBL" id="JACHBQ010000001">
    <property type="protein sequence ID" value="MBB5642153.1"/>
    <property type="molecule type" value="Genomic_DNA"/>
</dbReference>
<accession>A0A7W8ZXR4</accession>
<dbReference type="Pfam" id="PF01757">
    <property type="entry name" value="Acyl_transf_3"/>
    <property type="match status" value="1"/>
</dbReference>
<comment type="caution">
    <text evidence="4">The sequence shown here is derived from an EMBL/GenBank/DDBJ whole genome shotgun (WGS) entry which is preliminary data.</text>
</comment>
<feature type="transmembrane region" description="Helical" evidence="1">
    <location>
        <begin position="102"/>
        <end position="121"/>
    </location>
</feature>
<keyword evidence="1" id="KW-0472">Membrane</keyword>
<dbReference type="Pfam" id="PF19040">
    <property type="entry name" value="SGNH"/>
    <property type="match status" value="1"/>
</dbReference>
<feature type="transmembrane region" description="Helical" evidence="1">
    <location>
        <begin position="39"/>
        <end position="55"/>
    </location>
</feature>
<dbReference type="PANTHER" id="PTHR23028:SF53">
    <property type="entry name" value="ACYL_TRANSF_3 DOMAIN-CONTAINING PROTEIN"/>
    <property type="match status" value="1"/>
</dbReference>
<name>A0A7W8ZXR4_9MICO</name>
<dbReference type="InterPro" id="IPR002656">
    <property type="entry name" value="Acyl_transf_3_dom"/>
</dbReference>
<feature type="transmembrane region" description="Helical" evidence="1">
    <location>
        <begin position="389"/>
        <end position="409"/>
    </location>
</feature>
<feature type="transmembrane region" description="Helical" evidence="1">
    <location>
        <begin position="196"/>
        <end position="215"/>
    </location>
</feature>
<dbReference type="Proteomes" id="UP000561726">
    <property type="component" value="Unassembled WGS sequence"/>
</dbReference>
<evidence type="ECO:0000313" key="5">
    <source>
        <dbReference type="Proteomes" id="UP000561726"/>
    </source>
</evidence>
<dbReference type="InterPro" id="IPR043968">
    <property type="entry name" value="SGNH"/>
</dbReference>
<feature type="transmembrane region" description="Helical" evidence="1">
    <location>
        <begin position="256"/>
        <end position="276"/>
    </location>
</feature>
<evidence type="ECO:0000259" key="3">
    <source>
        <dbReference type="Pfam" id="PF19040"/>
    </source>
</evidence>
<feature type="domain" description="Acyltransferase 3" evidence="2">
    <location>
        <begin position="35"/>
        <end position="344"/>
    </location>
</feature>
<keyword evidence="1" id="KW-0812">Transmembrane</keyword>
<keyword evidence="1" id="KW-1133">Transmembrane helix</keyword>
<reference evidence="4 5" key="1">
    <citation type="submission" date="2020-08" db="EMBL/GenBank/DDBJ databases">
        <title>Sequencing the genomes of 1000 actinobacteria strains.</title>
        <authorList>
            <person name="Klenk H.-P."/>
        </authorList>
    </citation>
    <scope>NUCLEOTIDE SEQUENCE [LARGE SCALE GENOMIC DNA]</scope>
    <source>
        <strain evidence="4 5">DSM 21065</strain>
    </source>
</reference>
<dbReference type="GO" id="GO:0016020">
    <property type="term" value="C:membrane"/>
    <property type="evidence" value="ECO:0007669"/>
    <property type="project" value="TreeGrafter"/>
</dbReference>
<organism evidence="4 5">
    <name type="scientific">Cryobacterium roopkundense</name>
    <dbReference type="NCBI Taxonomy" id="1001240"/>
    <lineage>
        <taxon>Bacteria</taxon>
        <taxon>Bacillati</taxon>
        <taxon>Actinomycetota</taxon>
        <taxon>Actinomycetes</taxon>
        <taxon>Micrococcales</taxon>
        <taxon>Microbacteriaceae</taxon>
        <taxon>Cryobacterium</taxon>
    </lineage>
</organism>
<feature type="transmembrane region" description="Helical" evidence="1">
    <location>
        <begin position="61"/>
        <end position="81"/>
    </location>
</feature>